<dbReference type="PANTHER" id="PTHR12526:SF635">
    <property type="entry name" value="GLYCOSYL TRANSFERASE GROUP 1"/>
    <property type="match status" value="1"/>
</dbReference>
<dbReference type="SUPFAM" id="SSF53756">
    <property type="entry name" value="UDP-Glycosyltransferase/glycogen phosphorylase"/>
    <property type="match status" value="1"/>
</dbReference>
<dbReference type="EMBL" id="JANYMP010000005">
    <property type="protein sequence ID" value="MCS7477900.1"/>
    <property type="molecule type" value="Genomic_DNA"/>
</dbReference>
<comment type="caution">
    <text evidence="4">The sequence shown here is derived from an EMBL/GenBank/DDBJ whole genome shotgun (WGS) entry which is preliminary data.</text>
</comment>
<name>A0A9X3AG13_9PSEU</name>
<protein>
    <submittedName>
        <fullName evidence="4">Glycosyltransferase</fullName>
        <ecNumber evidence="4">2.4.-.-</ecNumber>
    </submittedName>
</protein>
<dbReference type="Proteomes" id="UP001141259">
    <property type="component" value="Unassembled WGS sequence"/>
</dbReference>
<dbReference type="Pfam" id="PF01740">
    <property type="entry name" value="STAS"/>
    <property type="match status" value="1"/>
</dbReference>
<dbReference type="Pfam" id="PF13439">
    <property type="entry name" value="Glyco_transf_4"/>
    <property type="match status" value="1"/>
</dbReference>
<evidence type="ECO:0000313" key="4">
    <source>
        <dbReference type="EMBL" id="MCS7477900.1"/>
    </source>
</evidence>
<evidence type="ECO:0000313" key="5">
    <source>
        <dbReference type="Proteomes" id="UP001141259"/>
    </source>
</evidence>
<dbReference type="RefSeq" id="WP_259623404.1">
    <property type="nucleotide sequence ID" value="NZ_JANYMP010000005.1"/>
</dbReference>
<dbReference type="PROSITE" id="PS50801">
    <property type="entry name" value="STAS"/>
    <property type="match status" value="1"/>
</dbReference>
<dbReference type="InterPro" id="IPR001296">
    <property type="entry name" value="Glyco_trans_1"/>
</dbReference>
<evidence type="ECO:0000259" key="3">
    <source>
        <dbReference type="PROSITE" id="PS50801"/>
    </source>
</evidence>
<dbReference type="InterPro" id="IPR002645">
    <property type="entry name" value="STAS_dom"/>
</dbReference>
<dbReference type="AlphaFoldDB" id="A0A9X3AG13"/>
<accession>A0A9X3AG13</accession>
<sequence>MQLLDVDVSVSRSAVVVTVAGEVDMTTAAHLAERLGHARTLVRDPCDLVVDLGGVRFLAAAGVAALLTAHLECAVRGATMWVVAPHRAARRPLVIGDEGSVLRVLAEAPEITAVKLADELAGRTAKAEAAGVRMAGAPVNGRVRPPLAVVSRIADRKAVTPPVRRSSLAVDLVAAAWETESAEYRAHIADLAGALHRQGHRVALHIRRTSADSARSSSTFEVVRVAAGPPTALSKAQLLPHLDEFAAALDQRWGEHTPDVVHLHSWQSGLAVRESAAPLAQSFHGLEPGGGPGTSNLAELERTIVLAADHLIAASGGEATALSRIGVPKARMSLVPWGVDTGVFSPEGPVAPRGVAPRVLALGAVAPHSGFDTVIEAISTVPDAELLVVGPIRSAVPREDTEMSRLVRLAREHGVEQRVKFTGEVRRASLPSLLRSADVAVCVPSREPSGIGALQAMACGVPVIATAAGALADIVLDDLTGVLVPPRDPATLGQALRDLIGDPVRRDICAITSVDRARARYSWDRVVTEVVDAYRKASGTPRDTPVAKLS</sequence>
<keyword evidence="5" id="KW-1185">Reference proteome</keyword>
<dbReference type="Gene3D" id="3.30.750.24">
    <property type="entry name" value="STAS domain"/>
    <property type="match status" value="1"/>
</dbReference>
<proteinExistence type="predicted"/>
<dbReference type="PANTHER" id="PTHR12526">
    <property type="entry name" value="GLYCOSYLTRANSFERASE"/>
    <property type="match status" value="1"/>
</dbReference>
<dbReference type="Gene3D" id="3.40.50.2000">
    <property type="entry name" value="Glycogen Phosphorylase B"/>
    <property type="match status" value="2"/>
</dbReference>
<keyword evidence="1 4" id="KW-0328">Glycosyltransferase</keyword>
<dbReference type="InterPro" id="IPR028098">
    <property type="entry name" value="Glyco_trans_4-like_N"/>
</dbReference>
<organism evidence="4 5">
    <name type="scientific">Umezawaea endophytica</name>
    <dbReference type="NCBI Taxonomy" id="1654476"/>
    <lineage>
        <taxon>Bacteria</taxon>
        <taxon>Bacillati</taxon>
        <taxon>Actinomycetota</taxon>
        <taxon>Actinomycetes</taxon>
        <taxon>Pseudonocardiales</taxon>
        <taxon>Pseudonocardiaceae</taxon>
        <taxon>Umezawaea</taxon>
    </lineage>
</organism>
<reference evidence="4" key="1">
    <citation type="submission" date="2022-08" db="EMBL/GenBank/DDBJ databases">
        <authorList>
            <person name="Tistechok S."/>
            <person name="Samborskyy M."/>
            <person name="Roman I."/>
        </authorList>
    </citation>
    <scope>NUCLEOTIDE SEQUENCE</scope>
    <source>
        <strain evidence="4">DSM 103496</strain>
    </source>
</reference>
<dbReference type="InterPro" id="IPR036513">
    <property type="entry name" value="STAS_dom_sf"/>
</dbReference>
<gene>
    <name evidence="4" type="ORF">NZH93_13635</name>
</gene>
<dbReference type="GO" id="GO:0016757">
    <property type="term" value="F:glycosyltransferase activity"/>
    <property type="evidence" value="ECO:0007669"/>
    <property type="project" value="UniProtKB-KW"/>
</dbReference>
<feature type="domain" description="STAS" evidence="3">
    <location>
        <begin position="4"/>
        <end position="93"/>
    </location>
</feature>
<keyword evidence="2 4" id="KW-0808">Transferase</keyword>
<evidence type="ECO:0000256" key="2">
    <source>
        <dbReference type="ARBA" id="ARBA00022679"/>
    </source>
</evidence>
<dbReference type="SUPFAM" id="SSF52091">
    <property type="entry name" value="SpoIIaa-like"/>
    <property type="match status" value="1"/>
</dbReference>
<evidence type="ECO:0000256" key="1">
    <source>
        <dbReference type="ARBA" id="ARBA00022676"/>
    </source>
</evidence>
<dbReference type="EC" id="2.4.-.-" evidence="4"/>
<dbReference type="Pfam" id="PF00534">
    <property type="entry name" value="Glycos_transf_1"/>
    <property type="match status" value="1"/>
</dbReference>